<dbReference type="PRINTS" id="PR00069">
    <property type="entry name" value="ALDKETRDTASE"/>
</dbReference>
<dbReference type="Pfam" id="PF00248">
    <property type="entry name" value="Aldo_ket_red"/>
    <property type="match status" value="2"/>
</dbReference>
<dbReference type="InterPro" id="IPR018170">
    <property type="entry name" value="Aldo/ket_reductase_CS"/>
</dbReference>
<protein>
    <submittedName>
        <fullName evidence="2">SPOSA6832_04026-mRNA-1:cds</fullName>
    </submittedName>
</protein>
<feature type="domain" description="NADP-dependent oxidoreductase" evidence="1">
    <location>
        <begin position="72"/>
        <end position="199"/>
    </location>
</feature>
<gene>
    <name evidence="2" type="primary">SPOSA6832_04026</name>
</gene>
<dbReference type="Gene3D" id="3.20.20.100">
    <property type="entry name" value="NADP-dependent oxidoreductase domain"/>
    <property type="match status" value="1"/>
</dbReference>
<dbReference type="AlphaFoldDB" id="A0A0D6ER57"/>
<dbReference type="InterPro" id="IPR020471">
    <property type="entry name" value="AKR"/>
</dbReference>
<accession>A0A0D6ER57</accession>
<feature type="non-terminal residue" evidence="2">
    <location>
        <position position="1"/>
    </location>
</feature>
<dbReference type="GO" id="GO:0016491">
    <property type="term" value="F:oxidoreductase activity"/>
    <property type="evidence" value="ECO:0007669"/>
    <property type="project" value="InterPro"/>
</dbReference>
<feature type="domain" description="NADP-dependent oxidoreductase" evidence="1">
    <location>
        <begin position="221"/>
        <end position="364"/>
    </location>
</feature>
<dbReference type="CDD" id="cd19071">
    <property type="entry name" value="AKR_AKR1-5-like"/>
    <property type="match status" value="1"/>
</dbReference>
<dbReference type="EMBL" id="CENE01000022">
    <property type="protein sequence ID" value="CEQ42241.1"/>
    <property type="molecule type" value="Genomic_DNA"/>
</dbReference>
<dbReference type="PANTHER" id="PTHR43827:SF13">
    <property type="entry name" value="ALDO_KETO REDUCTASE FAMILY PROTEIN"/>
    <property type="match status" value="1"/>
</dbReference>
<evidence type="ECO:0000313" key="3">
    <source>
        <dbReference type="Proteomes" id="UP000243876"/>
    </source>
</evidence>
<proteinExistence type="predicted"/>
<dbReference type="Proteomes" id="UP000243876">
    <property type="component" value="Unassembled WGS sequence"/>
</dbReference>
<dbReference type="InterPro" id="IPR023210">
    <property type="entry name" value="NADP_OxRdtase_dom"/>
</dbReference>
<dbReference type="SUPFAM" id="SSF51430">
    <property type="entry name" value="NAD(P)-linked oxidoreductase"/>
    <property type="match status" value="1"/>
</dbReference>
<name>A0A0D6ER57_SPOSA</name>
<dbReference type="InterPro" id="IPR036812">
    <property type="entry name" value="NAD(P)_OxRdtase_dom_sf"/>
</dbReference>
<organism evidence="2 3">
    <name type="scientific">Sporidiobolus salmonicolor</name>
    <name type="common">Yeast-like fungus</name>
    <name type="synonym">Sporobolomyces salmonicolor</name>
    <dbReference type="NCBI Taxonomy" id="5005"/>
    <lineage>
        <taxon>Eukaryota</taxon>
        <taxon>Fungi</taxon>
        <taxon>Dikarya</taxon>
        <taxon>Basidiomycota</taxon>
        <taxon>Pucciniomycotina</taxon>
        <taxon>Microbotryomycetes</taxon>
        <taxon>Sporidiobolales</taxon>
        <taxon>Sporidiobolaceae</taxon>
        <taxon>Sporobolomyces</taxon>
    </lineage>
</organism>
<evidence type="ECO:0000259" key="1">
    <source>
        <dbReference type="Pfam" id="PF00248"/>
    </source>
</evidence>
<dbReference type="OrthoDB" id="416253at2759"/>
<dbReference type="PROSITE" id="PS00063">
    <property type="entry name" value="ALDOKETO_REDUCTASE_3"/>
    <property type="match status" value="1"/>
</dbReference>
<keyword evidence="3" id="KW-1185">Reference proteome</keyword>
<reference evidence="3" key="1">
    <citation type="submission" date="2015-02" db="EMBL/GenBank/DDBJ databases">
        <authorList>
            <person name="Gon?alves P."/>
        </authorList>
    </citation>
    <scope>NUCLEOTIDE SEQUENCE [LARGE SCALE GENOMIC DNA]</scope>
</reference>
<evidence type="ECO:0000313" key="2">
    <source>
        <dbReference type="EMBL" id="CEQ42241.1"/>
    </source>
</evidence>
<dbReference type="PANTHER" id="PTHR43827">
    <property type="entry name" value="2,5-DIKETO-D-GLUCONIC ACID REDUCTASE"/>
    <property type="match status" value="1"/>
</dbReference>
<sequence>MGAEHAVPSPFTLASTVELRSGAHMPRLGFGVFESKNAKASTASALMNSYRSVPASSVTAAHVLTRSPAAPSHIDSARYYDNESAVCEAVKMFSEGTPNQGTGKVWLTTKVYGNEHGAEVTDKAVEESVARAKEHGLDWDLFLLHDPTAGPQKRLEAWKVLIQKRNEGKLKSIGVSNFSVKHLEQLKEAGCELPEVNQVCLCLTLLYVIGAGVLTRHRFLVQIELHPFLQQKPIVEYCQANNIVVQGEQPSHDASKMRLTVVTSLPAYCPILRGQRFDDPTLQKLAKKVGWRCFISSSHLDLVLTLRLFVQHNVSVPQVLIRWSLQKGFVPLPKSDTPGRIQSNADVFDFELDASDMQAVEALDEGSSVSWNPVNVA</sequence>